<evidence type="ECO:0000313" key="3">
    <source>
        <dbReference type="Proteomes" id="UP000269221"/>
    </source>
</evidence>
<feature type="region of interest" description="Disordered" evidence="1">
    <location>
        <begin position="14"/>
        <end position="48"/>
    </location>
</feature>
<reference evidence="2 3" key="1">
    <citation type="submission" date="2018-07" db="EMBL/GenBank/DDBJ databases">
        <title>A high quality draft genome assembly of the barn swallow (H. rustica rustica).</title>
        <authorList>
            <person name="Formenti G."/>
            <person name="Chiara M."/>
            <person name="Poveda L."/>
            <person name="Francoijs K.-J."/>
            <person name="Bonisoli-Alquati A."/>
            <person name="Canova L."/>
            <person name="Gianfranceschi L."/>
            <person name="Horner D.S."/>
            <person name="Saino N."/>
        </authorList>
    </citation>
    <scope>NUCLEOTIDE SEQUENCE [LARGE SCALE GENOMIC DNA]</scope>
    <source>
        <strain evidence="2">Chelidonia</strain>
        <tissue evidence="2">Blood</tissue>
    </source>
</reference>
<evidence type="ECO:0000256" key="1">
    <source>
        <dbReference type="SAM" id="MobiDB-lite"/>
    </source>
</evidence>
<accession>A0A3M0K5T1</accession>
<keyword evidence="3" id="KW-1185">Reference proteome</keyword>
<name>A0A3M0K5T1_HIRRU</name>
<comment type="caution">
    <text evidence="2">The sequence shown here is derived from an EMBL/GenBank/DDBJ whole genome shotgun (WGS) entry which is preliminary data.</text>
</comment>
<feature type="compositionally biased region" description="Basic and acidic residues" evidence="1">
    <location>
        <begin position="14"/>
        <end position="45"/>
    </location>
</feature>
<evidence type="ECO:0000313" key="2">
    <source>
        <dbReference type="EMBL" id="RMC06430.1"/>
    </source>
</evidence>
<gene>
    <name evidence="2" type="ORF">DUI87_15864</name>
</gene>
<sequence>MLFILSHRNQRTVLEERREKRREERREEKRREEKRREEKRREEKKNRRAIRKQYCEIHITMANAADAEREQMCWAKAWEAVLESQEPG</sequence>
<dbReference type="Proteomes" id="UP000269221">
    <property type="component" value="Unassembled WGS sequence"/>
</dbReference>
<dbReference type="EMBL" id="QRBI01000120">
    <property type="protein sequence ID" value="RMC06430.1"/>
    <property type="molecule type" value="Genomic_DNA"/>
</dbReference>
<organism evidence="2 3">
    <name type="scientific">Hirundo rustica rustica</name>
    <dbReference type="NCBI Taxonomy" id="333673"/>
    <lineage>
        <taxon>Eukaryota</taxon>
        <taxon>Metazoa</taxon>
        <taxon>Chordata</taxon>
        <taxon>Craniata</taxon>
        <taxon>Vertebrata</taxon>
        <taxon>Euteleostomi</taxon>
        <taxon>Archelosauria</taxon>
        <taxon>Archosauria</taxon>
        <taxon>Dinosauria</taxon>
        <taxon>Saurischia</taxon>
        <taxon>Theropoda</taxon>
        <taxon>Coelurosauria</taxon>
        <taxon>Aves</taxon>
        <taxon>Neognathae</taxon>
        <taxon>Neoaves</taxon>
        <taxon>Telluraves</taxon>
        <taxon>Australaves</taxon>
        <taxon>Passeriformes</taxon>
        <taxon>Sylvioidea</taxon>
        <taxon>Hirundinidae</taxon>
        <taxon>Hirundo</taxon>
    </lineage>
</organism>
<dbReference type="AlphaFoldDB" id="A0A3M0K5T1"/>
<protein>
    <submittedName>
        <fullName evidence="2">Uncharacterized protein</fullName>
    </submittedName>
</protein>
<proteinExistence type="predicted"/>